<feature type="domain" description="Trimeric autotransporter adhesin YadA-like head" evidence="1">
    <location>
        <begin position="169"/>
        <end position="192"/>
    </location>
</feature>
<sequence length="357" mass="34471">MHKAICSNWRAALLSGLVIITSGILTLGLPPTPALAGCNSGSNPNTDLLSSFNCQALATGANSLAVGNNALAVGGSENTSLGTSAITGGLAAGSFNTAVGYGAFGGSFGGSGNNTAIGANTAATGGGSIAIGGASTTDNAASAGGQDSIAIGINSNAGTADGDGVPLTQNSIAIGTNSNAAHTNSTAIGAGATTTRANQVMMGTGSTTYTTPGITSAASKAVQTGPLQFVTSDAGGNLAGRTAAELGLASAGDVAGVNSQINAINTQLSDINNRLSSLSTEARRGIAAAAALAPLITPSAPGRTTFSFSTGFYRGQTGASVGFAHRLQWSTPLIVHGSYSNGGGGEHIGRVGFAAEF</sequence>
<comment type="caution">
    <text evidence="2">The sequence shown here is derived from an EMBL/GenBank/DDBJ whole genome shotgun (WGS) entry which is preliminary data.</text>
</comment>
<dbReference type="AlphaFoldDB" id="A0A2M8R2J1"/>
<dbReference type="RefSeq" id="WP_100235026.1">
    <property type="nucleotide sequence ID" value="NZ_PGVG01000029.1"/>
</dbReference>
<organism evidence="2 3">
    <name type="scientific">Bradyrhizobium forestalis</name>
    <dbReference type="NCBI Taxonomy" id="1419263"/>
    <lineage>
        <taxon>Bacteria</taxon>
        <taxon>Pseudomonadati</taxon>
        <taxon>Pseudomonadota</taxon>
        <taxon>Alphaproteobacteria</taxon>
        <taxon>Hyphomicrobiales</taxon>
        <taxon>Nitrobacteraceae</taxon>
        <taxon>Bradyrhizobium</taxon>
    </lineage>
</organism>
<dbReference type="InterPro" id="IPR008640">
    <property type="entry name" value="Adhesin_Head_dom"/>
</dbReference>
<evidence type="ECO:0000313" key="3">
    <source>
        <dbReference type="Proteomes" id="UP000231194"/>
    </source>
</evidence>
<evidence type="ECO:0000313" key="2">
    <source>
        <dbReference type="EMBL" id="PJG52042.1"/>
    </source>
</evidence>
<keyword evidence="3" id="KW-1185">Reference proteome</keyword>
<dbReference type="Proteomes" id="UP000231194">
    <property type="component" value="Unassembled WGS sequence"/>
</dbReference>
<dbReference type="Gene3D" id="2.150.10.10">
    <property type="entry name" value="Serralysin-like metalloprotease, C-terminal"/>
    <property type="match status" value="1"/>
</dbReference>
<dbReference type="SUPFAM" id="SSF101967">
    <property type="entry name" value="Adhesin YadA, collagen-binding domain"/>
    <property type="match status" value="1"/>
</dbReference>
<dbReference type="InterPro" id="IPR045584">
    <property type="entry name" value="Pilin-like"/>
</dbReference>
<name>A0A2M8R2J1_9BRAD</name>
<dbReference type="SUPFAM" id="SSF54523">
    <property type="entry name" value="Pili subunits"/>
    <property type="match status" value="1"/>
</dbReference>
<feature type="domain" description="Trimeric autotransporter adhesin YadA-like head" evidence="1">
    <location>
        <begin position="58"/>
        <end position="70"/>
    </location>
</feature>
<accession>A0A2M8R2J1</accession>
<feature type="domain" description="Trimeric autotransporter adhesin YadA-like head" evidence="1">
    <location>
        <begin position="143"/>
        <end position="157"/>
    </location>
</feature>
<dbReference type="GO" id="GO:0019867">
    <property type="term" value="C:outer membrane"/>
    <property type="evidence" value="ECO:0007669"/>
    <property type="project" value="InterPro"/>
</dbReference>
<evidence type="ECO:0000259" key="1">
    <source>
        <dbReference type="Pfam" id="PF05658"/>
    </source>
</evidence>
<dbReference type="Gene3D" id="3.30.1300.30">
    <property type="entry name" value="GSPII I/J protein-like"/>
    <property type="match status" value="1"/>
</dbReference>
<protein>
    <recommendedName>
        <fullName evidence="1">Trimeric autotransporter adhesin YadA-like head domain-containing protein</fullName>
    </recommendedName>
</protein>
<dbReference type="EMBL" id="PGVG01000029">
    <property type="protein sequence ID" value="PJG52042.1"/>
    <property type="molecule type" value="Genomic_DNA"/>
</dbReference>
<dbReference type="OrthoDB" id="1631723at2"/>
<dbReference type="Pfam" id="PF05658">
    <property type="entry name" value="YadA_head"/>
    <property type="match status" value="3"/>
</dbReference>
<dbReference type="InterPro" id="IPR011049">
    <property type="entry name" value="Serralysin-like_metalloprot_C"/>
</dbReference>
<gene>
    <name evidence="2" type="ORF">CVM73_28155</name>
</gene>
<proteinExistence type="predicted"/>
<reference evidence="2 3" key="1">
    <citation type="submission" date="2017-11" db="EMBL/GenBank/DDBJ databases">
        <title>Bradyrhizobium forestalis sp. nov., an efficient nitrogen-fixing bacterium isolated from nodules of forest legume species in the Amazon.</title>
        <authorList>
            <person name="Costa E.M."/>
            <person name="Guimaraes A."/>
            <person name="Carvalho T.S."/>
            <person name="Rodrigues T.L."/>
            <person name="Ribeiro P.R.A."/>
            <person name="Lebbe L."/>
            <person name="Willems A."/>
            <person name="Moreira F.M.S."/>
        </authorList>
    </citation>
    <scope>NUCLEOTIDE SEQUENCE [LARGE SCALE GENOMIC DNA]</scope>
    <source>
        <strain evidence="2 3">INPA54B</strain>
    </source>
</reference>